<evidence type="ECO:0000256" key="1">
    <source>
        <dbReference type="SAM" id="Phobius"/>
    </source>
</evidence>
<dbReference type="AlphaFoldDB" id="A0A6J4LDP2"/>
<keyword evidence="1" id="KW-0812">Transmembrane</keyword>
<keyword evidence="1" id="KW-0472">Membrane</keyword>
<accession>A0A6J4LDP2</accession>
<name>A0A6J4LDP2_9ACTN</name>
<dbReference type="EMBL" id="CADCUB010000088">
    <property type="protein sequence ID" value="CAA9329914.1"/>
    <property type="molecule type" value="Genomic_DNA"/>
</dbReference>
<evidence type="ECO:0000313" key="2">
    <source>
        <dbReference type="EMBL" id="CAA9329914.1"/>
    </source>
</evidence>
<organism evidence="2">
    <name type="scientific">uncultured Frankineae bacterium</name>
    <dbReference type="NCBI Taxonomy" id="437475"/>
    <lineage>
        <taxon>Bacteria</taxon>
        <taxon>Bacillati</taxon>
        <taxon>Actinomycetota</taxon>
        <taxon>Actinomycetes</taxon>
        <taxon>Frankiales</taxon>
        <taxon>environmental samples</taxon>
    </lineage>
</organism>
<gene>
    <name evidence="2" type="ORF">AVDCRST_MAG07-1676</name>
</gene>
<protein>
    <submittedName>
        <fullName evidence="2">Uncharacterized protein</fullName>
    </submittedName>
</protein>
<sequence>MQSWHGCHAQEVRSHCMVAPGRAVGWGVCAAGASGTWTGMTDTALESLSDVIDQIDPEFAHQAVSWISVGLGGLAVVAPRRTAALFGVKSVDSAVPLLVRMVGVRNTLAGLRTLQAQDDDLRRALSAGLVLGAVDATAVVLAARRGAMSKSSAVGALLVLGGIAVLGVAASRD</sequence>
<reference evidence="2" key="1">
    <citation type="submission" date="2020-02" db="EMBL/GenBank/DDBJ databases">
        <authorList>
            <person name="Meier V. D."/>
        </authorList>
    </citation>
    <scope>NUCLEOTIDE SEQUENCE</scope>
    <source>
        <strain evidence="2">AVDCRST_MAG07</strain>
    </source>
</reference>
<feature type="transmembrane region" description="Helical" evidence="1">
    <location>
        <begin position="154"/>
        <end position="171"/>
    </location>
</feature>
<keyword evidence="1" id="KW-1133">Transmembrane helix</keyword>
<proteinExistence type="predicted"/>
<feature type="transmembrane region" description="Helical" evidence="1">
    <location>
        <begin position="124"/>
        <end position="142"/>
    </location>
</feature>